<reference evidence="4" key="1">
    <citation type="submission" date="2020-11" db="EMBL/GenBank/DDBJ databases">
        <authorList>
            <person name="Tran Van P."/>
        </authorList>
    </citation>
    <scope>NUCLEOTIDE SEQUENCE</scope>
</reference>
<feature type="compositionally biased region" description="Polar residues" evidence="2">
    <location>
        <begin position="21"/>
        <end position="49"/>
    </location>
</feature>
<gene>
    <name evidence="4" type="ORF">ONB1V03_LOCUS1868</name>
</gene>
<dbReference type="InterPro" id="IPR013083">
    <property type="entry name" value="Znf_RING/FYVE/PHD"/>
</dbReference>
<proteinExistence type="predicted"/>
<dbReference type="PROSITE" id="PS50812">
    <property type="entry name" value="PWWP"/>
    <property type="match status" value="1"/>
</dbReference>
<keyword evidence="5" id="KW-1185">Reference proteome</keyword>
<dbReference type="PANTHER" id="PTHR46379:SF1">
    <property type="entry name" value="ZINC FINGER MYND DOMAIN-CONTAINING PROTEIN 11"/>
    <property type="match status" value="1"/>
</dbReference>
<dbReference type="EMBL" id="CAJPVJ010000377">
    <property type="protein sequence ID" value="CAG2162270.1"/>
    <property type="molecule type" value="Genomic_DNA"/>
</dbReference>
<protein>
    <recommendedName>
        <fullName evidence="3">PWWP domain-containing protein</fullName>
    </recommendedName>
</protein>
<evidence type="ECO:0000313" key="4">
    <source>
        <dbReference type="EMBL" id="CAD7639239.1"/>
    </source>
</evidence>
<evidence type="ECO:0000259" key="3">
    <source>
        <dbReference type="PROSITE" id="PS50812"/>
    </source>
</evidence>
<dbReference type="SUPFAM" id="SSF47370">
    <property type="entry name" value="Bromodomain"/>
    <property type="match status" value="1"/>
</dbReference>
<dbReference type="GO" id="GO:0003714">
    <property type="term" value="F:transcription corepressor activity"/>
    <property type="evidence" value="ECO:0007669"/>
    <property type="project" value="InterPro"/>
</dbReference>
<sequence length="492" mass="56534">MEVMDSMGSSAVVVHPMDATNGDNGVNGTEGLTASPMTTSAPMKTSDTPMDTMETQLETQTVIQMVSEMVGQSVSHWCEPKSRYQRKTCTEMAVKLWRVLQTINGFHKSRQELHQKVSNQMLSEFNVKLNDNRINQLIETAIDDKLITAEETDDSQIRYVANFDRQLFGEVSTDWLCFECHLAVEDRMLIGCTTCFRAFHPQCLKVKVNPNSYECGYCERLVQRDTTLKVNQIPKALLNKCICLLLNNLELSFDSQMTTNYEVDSTPRAQVFVFKAMDLLTIREKATNGMYDSLQEVVNDFKHFQHNYMVCVDSEFKRKLKEVLELEKKFTHEVKELTLCVDCYVYSSDIGFDISDKPYDWFTLVCSPPHELVFAKFGKYPYWPGKVINRSPNGKTYDIRFFDAPEFSRALIPDIKCRPIEGFKYEEDDELELPVQLLEEHIRKINEKGLQFVQTVKTPPIRTSAKKRANMDTDAAQRPAKRSKKSTDSSMN</sequence>
<dbReference type="EMBL" id="OC915202">
    <property type="protein sequence ID" value="CAD7639239.1"/>
    <property type="molecule type" value="Genomic_DNA"/>
</dbReference>
<evidence type="ECO:0000313" key="5">
    <source>
        <dbReference type="Proteomes" id="UP000728032"/>
    </source>
</evidence>
<dbReference type="GO" id="GO:0005634">
    <property type="term" value="C:nucleus"/>
    <property type="evidence" value="ECO:0007669"/>
    <property type="project" value="TreeGrafter"/>
</dbReference>
<dbReference type="Proteomes" id="UP000728032">
    <property type="component" value="Unassembled WGS sequence"/>
</dbReference>
<dbReference type="Gene3D" id="2.30.30.140">
    <property type="match status" value="1"/>
</dbReference>
<evidence type="ECO:0000256" key="1">
    <source>
        <dbReference type="ARBA" id="ARBA00023117"/>
    </source>
</evidence>
<dbReference type="OrthoDB" id="6272564at2759"/>
<dbReference type="SUPFAM" id="SSF57903">
    <property type="entry name" value="FYVE/PHD zinc finger"/>
    <property type="match status" value="1"/>
</dbReference>
<dbReference type="PANTHER" id="PTHR46379">
    <property type="entry name" value="ZINC FINGER MYND DOMAIN-CONTAINING"/>
    <property type="match status" value="1"/>
</dbReference>
<keyword evidence="1" id="KW-0103">Bromodomain</keyword>
<dbReference type="Gene3D" id="1.20.920.10">
    <property type="entry name" value="Bromodomain-like"/>
    <property type="match status" value="1"/>
</dbReference>
<accession>A0A7R9LCM4</accession>
<feature type="region of interest" description="Disordered" evidence="2">
    <location>
        <begin position="461"/>
        <end position="492"/>
    </location>
</feature>
<name>A0A7R9LCM4_9ACAR</name>
<dbReference type="AlphaFoldDB" id="A0A7R9LCM4"/>
<evidence type="ECO:0000256" key="2">
    <source>
        <dbReference type="SAM" id="MobiDB-lite"/>
    </source>
</evidence>
<dbReference type="GO" id="GO:0034243">
    <property type="term" value="P:regulation of transcription elongation by RNA polymerase II"/>
    <property type="evidence" value="ECO:0007669"/>
    <property type="project" value="InterPro"/>
</dbReference>
<dbReference type="InterPro" id="IPR036427">
    <property type="entry name" value="Bromodomain-like_sf"/>
</dbReference>
<dbReference type="GO" id="GO:0009966">
    <property type="term" value="P:regulation of signal transduction"/>
    <property type="evidence" value="ECO:0007669"/>
    <property type="project" value="TreeGrafter"/>
</dbReference>
<feature type="region of interest" description="Disordered" evidence="2">
    <location>
        <begin position="18"/>
        <end position="49"/>
    </location>
</feature>
<dbReference type="InterPro" id="IPR011011">
    <property type="entry name" value="Znf_FYVE_PHD"/>
</dbReference>
<feature type="domain" description="PWWP" evidence="3">
    <location>
        <begin position="369"/>
        <end position="423"/>
    </location>
</feature>
<dbReference type="SUPFAM" id="SSF63748">
    <property type="entry name" value="Tudor/PWWP/MBT"/>
    <property type="match status" value="1"/>
</dbReference>
<dbReference type="Gene3D" id="3.30.40.10">
    <property type="entry name" value="Zinc/RING finger domain, C3HC4 (zinc finger)"/>
    <property type="match status" value="1"/>
</dbReference>
<dbReference type="InterPro" id="IPR000313">
    <property type="entry name" value="PWWP_dom"/>
</dbReference>
<organism evidence="4">
    <name type="scientific">Oppiella nova</name>
    <dbReference type="NCBI Taxonomy" id="334625"/>
    <lineage>
        <taxon>Eukaryota</taxon>
        <taxon>Metazoa</taxon>
        <taxon>Ecdysozoa</taxon>
        <taxon>Arthropoda</taxon>
        <taxon>Chelicerata</taxon>
        <taxon>Arachnida</taxon>
        <taxon>Acari</taxon>
        <taxon>Acariformes</taxon>
        <taxon>Sarcoptiformes</taxon>
        <taxon>Oribatida</taxon>
        <taxon>Brachypylina</taxon>
        <taxon>Oppioidea</taxon>
        <taxon>Oppiidae</taxon>
        <taxon>Oppiella</taxon>
    </lineage>
</organism>
<dbReference type="InterPro" id="IPR047269">
    <property type="entry name" value="ZMY11"/>
</dbReference>